<dbReference type="InterPro" id="IPR007345">
    <property type="entry name" value="Polysacch_pyruvyl_Trfase"/>
</dbReference>
<dbReference type="PANTHER" id="PTHR36836:SF1">
    <property type="entry name" value="COLANIC ACID BIOSYNTHESIS PROTEIN WCAK"/>
    <property type="match status" value="1"/>
</dbReference>
<dbReference type="Proteomes" id="UP001597252">
    <property type="component" value="Unassembled WGS sequence"/>
</dbReference>
<organism evidence="2 3">
    <name type="scientific">Lacticaseibacillus baoqingensis</name>
    <dbReference type="NCBI Taxonomy" id="2486013"/>
    <lineage>
        <taxon>Bacteria</taxon>
        <taxon>Bacillati</taxon>
        <taxon>Bacillota</taxon>
        <taxon>Bacilli</taxon>
        <taxon>Lactobacillales</taxon>
        <taxon>Lactobacillaceae</taxon>
        <taxon>Lacticaseibacillus</taxon>
    </lineage>
</organism>
<comment type="caution">
    <text evidence="2">The sequence shown here is derived from an EMBL/GenBank/DDBJ whole genome shotgun (WGS) entry which is preliminary data.</text>
</comment>
<keyword evidence="3" id="KW-1185">Reference proteome</keyword>
<reference evidence="3" key="1">
    <citation type="journal article" date="2019" name="Int. J. Syst. Evol. Microbiol.">
        <title>The Global Catalogue of Microorganisms (GCM) 10K type strain sequencing project: providing services to taxonomists for standard genome sequencing and annotation.</title>
        <authorList>
            <consortium name="The Broad Institute Genomics Platform"/>
            <consortium name="The Broad Institute Genome Sequencing Center for Infectious Disease"/>
            <person name="Wu L."/>
            <person name="Ma J."/>
        </authorList>
    </citation>
    <scope>NUCLEOTIDE SEQUENCE [LARGE SCALE GENOMIC DNA]</scope>
    <source>
        <strain evidence="3">CCM 8903</strain>
    </source>
</reference>
<dbReference type="Pfam" id="PF04230">
    <property type="entry name" value="PS_pyruv_trans"/>
    <property type="match status" value="1"/>
</dbReference>
<dbReference type="GO" id="GO:0016740">
    <property type="term" value="F:transferase activity"/>
    <property type="evidence" value="ECO:0007669"/>
    <property type="project" value="UniProtKB-KW"/>
</dbReference>
<proteinExistence type="predicted"/>
<keyword evidence="2" id="KW-0808">Transferase</keyword>
<dbReference type="RefSeq" id="WP_225419479.1">
    <property type="nucleotide sequence ID" value="NZ_JBHTON010000009.1"/>
</dbReference>
<accession>A0ABW4E5L5</accession>
<name>A0ABW4E5L5_9LACO</name>
<gene>
    <name evidence="2" type="ORF">ACFQ5J_04240</name>
</gene>
<feature type="domain" description="Polysaccharide pyruvyl transferase" evidence="1">
    <location>
        <begin position="13"/>
        <end position="302"/>
    </location>
</feature>
<protein>
    <submittedName>
        <fullName evidence="2">Polysaccharide pyruvyl transferase family protein</fullName>
    </submittedName>
</protein>
<evidence type="ECO:0000313" key="3">
    <source>
        <dbReference type="Proteomes" id="UP001597252"/>
    </source>
</evidence>
<evidence type="ECO:0000259" key="1">
    <source>
        <dbReference type="Pfam" id="PF04230"/>
    </source>
</evidence>
<sequence>MKVLLRGYFASNLGDDLFIRIISHRYPTTQFYLECSAMHSLNFQDLSNVTVITHNRLTLRIRNMLLKMINYSSLSMRKFDAIVEIGGSIFQQQVMGRFLLPYRRANVTAFPYFVIGSNFGPYFEKKFVLEHRAFFAHTVGTVFRDKFSYDLFRDLPNVSYAPDVVFNLSVPSNALGQANHGKVLVIAPIDLSLSVRANFESLVAHKQEYEKNTAKIISKFLEFGEYVQLLPFSMAEGDGEAAKRIKAYVPEQAQSRVSILTNLTADQKVSTIADCDYFVGSRFHAMILAWLLQRPSLIISYSKKTNHVKSDLFEEQYFMSVSEFSDANLEFDFSQMNTISPVKLKKIQDLARLQFKYLDEFLTSV</sequence>
<dbReference type="PANTHER" id="PTHR36836">
    <property type="entry name" value="COLANIC ACID BIOSYNTHESIS PROTEIN WCAK"/>
    <property type="match status" value="1"/>
</dbReference>
<dbReference type="EMBL" id="JBHTON010000009">
    <property type="protein sequence ID" value="MFD1484441.1"/>
    <property type="molecule type" value="Genomic_DNA"/>
</dbReference>
<evidence type="ECO:0000313" key="2">
    <source>
        <dbReference type="EMBL" id="MFD1484441.1"/>
    </source>
</evidence>